<protein>
    <submittedName>
        <fullName evidence="12">Tyrosinase</fullName>
        <ecNumber evidence="12">1.14.18.1</ecNumber>
    </submittedName>
</protein>
<organism evidence="12 13">
    <name type="scientific">Purpureocillium takamizusanense</name>
    <dbReference type="NCBI Taxonomy" id="2060973"/>
    <lineage>
        <taxon>Eukaryota</taxon>
        <taxon>Fungi</taxon>
        <taxon>Dikarya</taxon>
        <taxon>Ascomycota</taxon>
        <taxon>Pezizomycotina</taxon>
        <taxon>Sordariomycetes</taxon>
        <taxon>Hypocreomycetidae</taxon>
        <taxon>Hypocreales</taxon>
        <taxon>Ophiocordycipitaceae</taxon>
        <taxon>Purpureocillium</taxon>
    </lineage>
</organism>
<feature type="compositionally biased region" description="Low complexity" evidence="11">
    <location>
        <begin position="89"/>
        <end position="98"/>
    </location>
</feature>
<keyword evidence="6" id="KW-0995">Kinetochore</keyword>
<evidence type="ECO:0000313" key="12">
    <source>
        <dbReference type="EMBL" id="UNI14071.1"/>
    </source>
</evidence>
<feature type="compositionally biased region" description="Low complexity" evidence="11">
    <location>
        <begin position="107"/>
        <end position="117"/>
    </location>
</feature>
<dbReference type="Pfam" id="PF03980">
    <property type="entry name" value="Nnf1"/>
    <property type="match status" value="1"/>
</dbReference>
<evidence type="ECO:0000256" key="3">
    <source>
        <dbReference type="ARBA" id="ARBA00022454"/>
    </source>
</evidence>
<dbReference type="GeneID" id="72062712"/>
<keyword evidence="12" id="KW-0560">Oxidoreductase</keyword>
<dbReference type="RefSeq" id="XP_047837552.1">
    <property type="nucleotide sequence ID" value="XM_047981592.1"/>
</dbReference>
<keyword evidence="7" id="KW-0539">Nucleus</keyword>
<keyword evidence="5" id="KW-0498">Mitosis</keyword>
<dbReference type="OrthoDB" id="18453at2759"/>
<dbReference type="Proteomes" id="UP000829364">
    <property type="component" value="Chromosome 1"/>
</dbReference>
<sequence>MVDAGDDDAPAPTVAGATYDAAQQGVEAAPAQGRRHTQGASEQQQQQQQQQQGGGSRRQSAAAAAASDSNTRSREEERVEERVDEGHNQEQQQQQQNQGPDSPPLPARHAAAAPGPRASRLHDIYAQALGHTLRRLAAWDSFAGCYPTVAARAEPILRQVQGQMVDKMREKCEKEFENILAARHVVPSLNELESLIADASSRRADAASTSGDDTPKPTPPHLLPPEAILSAHLAPALAPHQSLLNARLQTSQGRNALLADEVRRQRADVEALLARLEAAVDDVRGANAALGAVAEDLAAESRLANV</sequence>
<accession>A0A9Q8Q7U5</accession>
<comment type="subcellular location">
    <subcellularLocation>
        <location evidence="2">Chromosome</location>
        <location evidence="2">Centromere</location>
        <location evidence="2">Kinetochore</location>
    </subcellularLocation>
    <subcellularLocation>
        <location evidence="1">Nucleus</location>
    </subcellularLocation>
</comment>
<dbReference type="GO" id="GO:0007059">
    <property type="term" value="P:chromosome segregation"/>
    <property type="evidence" value="ECO:0007669"/>
    <property type="project" value="TreeGrafter"/>
</dbReference>
<feature type="compositionally biased region" description="Basic and acidic residues" evidence="11">
    <location>
        <begin position="71"/>
        <end position="88"/>
    </location>
</feature>
<dbReference type="GO" id="GO:0051301">
    <property type="term" value="P:cell division"/>
    <property type="evidence" value="ECO:0007669"/>
    <property type="project" value="UniProtKB-KW"/>
</dbReference>
<evidence type="ECO:0000256" key="9">
    <source>
        <dbReference type="ARBA" id="ARBA00023328"/>
    </source>
</evidence>
<dbReference type="AlphaFoldDB" id="A0A9Q8Q7U5"/>
<proteinExistence type="predicted"/>
<evidence type="ECO:0000256" key="8">
    <source>
        <dbReference type="ARBA" id="ARBA00023306"/>
    </source>
</evidence>
<name>A0A9Q8Q7U5_9HYPO</name>
<feature type="region of interest" description="Disordered" evidence="11">
    <location>
        <begin position="200"/>
        <end position="220"/>
    </location>
</feature>
<keyword evidence="8" id="KW-0131">Cell cycle</keyword>
<dbReference type="GO" id="GO:0005634">
    <property type="term" value="C:nucleus"/>
    <property type="evidence" value="ECO:0007669"/>
    <property type="project" value="UniProtKB-SubCell"/>
</dbReference>
<evidence type="ECO:0000256" key="1">
    <source>
        <dbReference type="ARBA" id="ARBA00004123"/>
    </source>
</evidence>
<keyword evidence="3" id="KW-0158">Chromosome</keyword>
<reference evidence="12" key="1">
    <citation type="submission" date="2021-11" db="EMBL/GenBank/DDBJ databases">
        <title>Purpureocillium_takamizusanense_genome.</title>
        <authorList>
            <person name="Nguyen N.-H."/>
        </authorList>
    </citation>
    <scope>NUCLEOTIDE SEQUENCE</scope>
    <source>
        <strain evidence="12">PT3</strain>
    </source>
</reference>
<evidence type="ECO:0000256" key="2">
    <source>
        <dbReference type="ARBA" id="ARBA00004629"/>
    </source>
</evidence>
<feature type="compositionally biased region" description="Low complexity" evidence="11">
    <location>
        <begin position="38"/>
        <end position="67"/>
    </location>
</feature>
<feature type="region of interest" description="Disordered" evidence="11">
    <location>
        <begin position="1"/>
        <end position="117"/>
    </location>
</feature>
<evidence type="ECO:0000256" key="6">
    <source>
        <dbReference type="ARBA" id="ARBA00022838"/>
    </source>
</evidence>
<keyword evidence="9" id="KW-0137">Centromere</keyword>
<dbReference type="InterPro" id="IPR007128">
    <property type="entry name" value="PMF1/Nnf1"/>
</dbReference>
<dbReference type="GO" id="GO:0004503">
    <property type="term" value="F:tyrosinase activity"/>
    <property type="evidence" value="ECO:0007669"/>
    <property type="project" value="UniProtKB-EC"/>
</dbReference>
<keyword evidence="13" id="KW-1185">Reference proteome</keyword>
<feature type="coiled-coil region" evidence="10">
    <location>
        <begin position="259"/>
        <end position="286"/>
    </location>
</feature>
<dbReference type="KEGG" id="ptkz:JDV02_000747"/>
<evidence type="ECO:0000256" key="11">
    <source>
        <dbReference type="SAM" id="MobiDB-lite"/>
    </source>
</evidence>
<dbReference type="EC" id="1.14.18.1" evidence="12"/>
<dbReference type="PANTHER" id="PTHR15459">
    <property type="entry name" value="POLYAMINE-MODULATED FACTOR 1"/>
    <property type="match status" value="1"/>
</dbReference>
<dbReference type="GO" id="GO:0000444">
    <property type="term" value="C:MIS12/MIND type complex"/>
    <property type="evidence" value="ECO:0007669"/>
    <property type="project" value="InterPro"/>
</dbReference>
<evidence type="ECO:0000256" key="5">
    <source>
        <dbReference type="ARBA" id="ARBA00022776"/>
    </source>
</evidence>
<evidence type="ECO:0000256" key="10">
    <source>
        <dbReference type="SAM" id="Coils"/>
    </source>
</evidence>
<keyword evidence="4" id="KW-0132">Cell division</keyword>
<dbReference type="EMBL" id="CP086354">
    <property type="protein sequence ID" value="UNI14071.1"/>
    <property type="molecule type" value="Genomic_DNA"/>
</dbReference>
<evidence type="ECO:0000313" key="13">
    <source>
        <dbReference type="Proteomes" id="UP000829364"/>
    </source>
</evidence>
<evidence type="ECO:0000256" key="4">
    <source>
        <dbReference type="ARBA" id="ARBA00022618"/>
    </source>
</evidence>
<evidence type="ECO:0000256" key="7">
    <source>
        <dbReference type="ARBA" id="ARBA00023242"/>
    </source>
</evidence>
<dbReference type="PANTHER" id="PTHR15459:SF3">
    <property type="entry name" value="POLYAMINE-MODULATED FACTOR 1"/>
    <property type="match status" value="1"/>
</dbReference>
<gene>
    <name evidence="12" type="ORF">JDV02_000747</name>
</gene>
<keyword evidence="10" id="KW-0175">Coiled coil</keyword>